<evidence type="ECO:0000256" key="1">
    <source>
        <dbReference type="ARBA" id="ARBA00007398"/>
    </source>
</evidence>
<dbReference type="PANTHER" id="PTHR15665:SF1">
    <property type="entry name" value="PROTEIN ASTEROID HOMOLOG 1"/>
    <property type="match status" value="1"/>
</dbReference>
<evidence type="ECO:0000313" key="4">
    <source>
        <dbReference type="EMBL" id="VEN64576.1"/>
    </source>
</evidence>
<comment type="similarity">
    <text evidence="1">Belongs to the asteroid family.</text>
</comment>
<evidence type="ECO:0000259" key="3">
    <source>
        <dbReference type="Pfam" id="PF12813"/>
    </source>
</evidence>
<keyword evidence="5" id="KW-1185">Reference proteome</keyword>
<dbReference type="SUPFAM" id="SSF88723">
    <property type="entry name" value="PIN domain-like"/>
    <property type="match status" value="1"/>
</dbReference>
<dbReference type="Proteomes" id="UP000410492">
    <property type="component" value="Unassembled WGS sequence"/>
</dbReference>
<proteinExistence type="inferred from homology"/>
<dbReference type="InterPro" id="IPR029060">
    <property type="entry name" value="PIN-like_dom_sf"/>
</dbReference>
<protein>
    <recommendedName>
        <fullName evidence="3">Asteroid domain-containing protein</fullName>
    </recommendedName>
</protein>
<organism evidence="4 5">
    <name type="scientific">Callosobruchus maculatus</name>
    <name type="common">Southern cowpea weevil</name>
    <name type="synonym">Pulse bruchid</name>
    <dbReference type="NCBI Taxonomy" id="64391"/>
    <lineage>
        <taxon>Eukaryota</taxon>
        <taxon>Metazoa</taxon>
        <taxon>Ecdysozoa</taxon>
        <taxon>Arthropoda</taxon>
        <taxon>Hexapoda</taxon>
        <taxon>Insecta</taxon>
        <taxon>Pterygota</taxon>
        <taxon>Neoptera</taxon>
        <taxon>Endopterygota</taxon>
        <taxon>Coleoptera</taxon>
        <taxon>Polyphaga</taxon>
        <taxon>Cucujiformia</taxon>
        <taxon>Chrysomeloidea</taxon>
        <taxon>Chrysomelidae</taxon>
        <taxon>Bruchinae</taxon>
        <taxon>Bruchini</taxon>
        <taxon>Callosobruchus</taxon>
    </lineage>
</organism>
<feature type="domain" description="Asteroid" evidence="3">
    <location>
        <begin position="89"/>
        <end position="186"/>
    </location>
</feature>
<feature type="compositionally biased region" description="Acidic residues" evidence="2">
    <location>
        <begin position="331"/>
        <end position="351"/>
    </location>
</feature>
<reference evidence="4 5" key="1">
    <citation type="submission" date="2019-01" db="EMBL/GenBank/DDBJ databases">
        <authorList>
            <person name="Sayadi A."/>
        </authorList>
    </citation>
    <scope>NUCLEOTIDE SEQUENCE [LARGE SCALE GENOMIC DNA]</scope>
</reference>
<gene>
    <name evidence="4" type="ORF">CALMAC_LOCUS21066</name>
</gene>
<dbReference type="OrthoDB" id="25987at2759"/>
<accession>A0A653DWS6</accession>
<dbReference type="AlphaFoldDB" id="A0A653DWS6"/>
<dbReference type="EMBL" id="CAACVG010015550">
    <property type="protein sequence ID" value="VEN64576.1"/>
    <property type="molecule type" value="Genomic_DNA"/>
</dbReference>
<feature type="region of interest" description="Disordered" evidence="2">
    <location>
        <begin position="324"/>
        <end position="351"/>
    </location>
</feature>
<evidence type="ECO:0000313" key="5">
    <source>
        <dbReference type="Proteomes" id="UP000410492"/>
    </source>
</evidence>
<evidence type="ECO:0000256" key="2">
    <source>
        <dbReference type="SAM" id="MobiDB-lite"/>
    </source>
</evidence>
<dbReference type="InterPro" id="IPR026832">
    <property type="entry name" value="Asteroid"/>
</dbReference>
<dbReference type="GO" id="GO:0004518">
    <property type="term" value="F:nuclease activity"/>
    <property type="evidence" value="ECO:0007669"/>
    <property type="project" value="InterPro"/>
</dbReference>
<dbReference type="Pfam" id="PF12813">
    <property type="entry name" value="XPG_I_2"/>
    <property type="match status" value="1"/>
</dbReference>
<dbReference type="InterPro" id="IPR039436">
    <property type="entry name" value="Asteroid_dom"/>
</dbReference>
<dbReference type="PANTHER" id="PTHR15665">
    <property type="entry name" value="ASTEROID PROTEIN"/>
    <property type="match status" value="1"/>
</dbReference>
<dbReference type="Gene3D" id="3.40.50.1010">
    <property type="entry name" value="5'-nuclease"/>
    <property type="match status" value="1"/>
</dbReference>
<name>A0A653DWS6_CALMS</name>
<sequence length="695" mass="79828">MGIPGLTTFIENRADLYMDNHKLHDTSLVIDGNSLACQIYQQSGSNMCFGGDYDKYGHIIMVFFEALFKCKITPYVVFDGGYESRKMKTIINRLKNRIKAVENMSGVGENSSVFSLFIWEILRDIGHKWEVKMVQCDLEADTDIANIARRLGCPVLSFDSDFYIFDGLYIPFTRLDMTVRRNIDLSTKTSYNFLYCQIYNIDKFLCSYGRIDKSNLPLLAVLLGNDYVKQSTFSMFYQNLEVHNCHGRHSSESQNRIKSVLVWLQNETRESAIRKVLGWYRKEKREKILESINNAIKGYNCFDSIYLKYLDISPSEVQSTDESINFNNLGDIEDPLEPEDDEEKQTESDADQEIIFSGDDGESTLPIIFKENFRKCLYPSSFMDMFIRHKYYCIAQVEEVTADNAYVVSFDIISAIFKILTGLSEGLTCIGRVGRLIGKMNVPAYNSPLPTLEEIENMDSTEKQKVFFKILNLDDTFKDCLSLFPYSWHIYILAIKYATDKSKLDWPLVYSLVMSKIIISCIDFKTGFIRSVAAFMKKYAAKLREPVETKDVPSSSQDVSVCLDNISTVDSIHCMDSLIHYFQKDQKVASSYKLFDRNLVHSISEFQSILLHLKYLNNLLQRPYHDFCVSDCLNCTFVYNFTANLSKRQNIENYLDILLCKAPTVLRTVYAVINAVKKSGTDSVDNANAPPRKLK</sequence>